<keyword evidence="3" id="KW-1185">Reference proteome</keyword>
<evidence type="ECO:0000313" key="2">
    <source>
        <dbReference type="EMBL" id="GMS92313.1"/>
    </source>
</evidence>
<protein>
    <recommendedName>
        <fullName evidence="4">G protein-coupled receptor</fullName>
    </recommendedName>
</protein>
<keyword evidence="1" id="KW-0472">Membrane</keyword>
<evidence type="ECO:0008006" key="4">
    <source>
        <dbReference type="Google" id="ProtNLM"/>
    </source>
</evidence>
<feature type="transmembrane region" description="Helical" evidence="1">
    <location>
        <begin position="93"/>
        <end position="116"/>
    </location>
</feature>
<dbReference type="PANTHER" id="PTHR45830">
    <property type="entry name" value="SERPENTINE RECEPTOR, CLASS I"/>
    <property type="match status" value="1"/>
</dbReference>
<organism evidence="2 3">
    <name type="scientific">Pristionchus entomophagus</name>
    <dbReference type="NCBI Taxonomy" id="358040"/>
    <lineage>
        <taxon>Eukaryota</taxon>
        <taxon>Metazoa</taxon>
        <taxon>Ecdysozoa</taxon>
        <taxon>Nematoda</taxon>
        <taxon>Chromadorea</taxon>
        <taxon>Rhabditida</taxon>
        <taxon>Rhabditina</taxon>
        <taxon>Diplogasteromorpha</taxon>
        <taxon>Diplogasteroidea</taxon>
        <taxon>Neodiplogasteridae</taxon>
        <taxon>Pristionchus</taxon>
    </lineage>
</organism>
<dbReference type="Proteomes" id="UP001432027">
    <property type="component" value="Unassembled WGS sequence"/>
</dbReference>
<feature type="transmembrane region" description="Helical" evidence="1">
    <location>
        <begin position="137"/>
        <end position="157"/>
    </location>
</feature>
<dbReference type="EMBL" id="BTSX01000004">
    <property type="protein sequence ID" value="GMS92313.1"/>
    <property type="molecule type" value="Genomic_DNA"/>
</dbReference>
<dbReference type="PANTHER" id="PTHR45830:SF15">
    <property type="entry name" value="SERPENTINE RECEPTOR, CLASS I"/>
    <property type="match status" value="1"/>
</dbReference>
<accession>A0AAV5TAR4</accession>
<name>A0AAV5TAR4_9BILA</name>
<evidence type="ECO:0000313" key="3">
    <source>
        <dbReference type="Proteomes" id="UP001432027"/>
    </source>
</evidence>
<feature type="transmembrane region" description="Helical" evidence="1">
    <location>
        <begin position="236"/>
        <end position="256"/>
    </location>
</feature>
<keyword evidence="1" id="KW-0812">Transmembrane</keyword>
<sequence>PSFRSIFTGIAISRCNFSTRQFMLTWHPTVLYLLIRHPGPLSKEIRSGYIVNQVCLMLNEWVFCGLVRVYPLVPYPALYCDGPLCQLGLPQQAVLTFLAAFVILPNPPFEFLLLCMHQKMITNTNSRARLSTKAQNGMMYILIILLILNVVGFGVFGTPASKSVGMLEVRSISRLVGEETAIARSMVVECYFLAITLIIVFPVVVALSIHATLIMHKSKKFTTDRTIRLQNRIMSVLLIQMCFILNPMPLSIVFLFKNGANHKV</sequence>
<dbReference type="AlphaFoldDB" id="A0AAV5TAR4"/>
<keyword evidence="1" id="KW-1133">Transmembrane helix</keyword>
<feature type="non-terminal residue" evidence="2">
    <location>
        <position position="1"/>
    </location>
</feature>
<proteinExistence type="predicted"/>
<comment type="caution">
    <text evidence="2">The sequence shown here is derived from an EMBL/GenBank/DDBJ whole genome shotgun (WGS) entry which is preliminary data.</text>
</comment>
<reference evidence="2" key="1">
    <citation type="submission" date="2023-10" db="EMBL/GenBank/DDBJ databases">
        <title>Genome assembly of Pristionchus species.</title>
        <authorList>
            <person name="Yoshida K."/>
            <person name="Sommer R.J."/>
        </authorList>
    </citation>
    <scope>NUCLEOTIDE SEQUENCE</scope>
    <source>
        <strain evidence="2">RS0144</strain>
    </source>
</reference>
<evidence type="ECO:0000256" key="1">
    <source>
        <dbReference type="SAM" id="Phobius"/>
    </source>
</evidence>
<feature type="transmembrane region" description="Helical" evidence="1">
    <location>
        <begin position="191"/>
        <end position="215"/>
    </location>
</feature>
<gene>
    <name evidence="2" type="ORF">PENTCL1PPCAC_14488</name>
</gene>
<feature type="non-terminal residue" evidence="2">
    <location>
        <position position="264"/>
    </location>
</feature>